<sequence length="242" mass="25491">MGMPVSVALRGRHADDDLGRGAWAEAIAALRDVDRVFSTYRPDSTVSRLADGDLALDDCPPEVREVLDIAERASAASGGAFDVRATGRLDPSGVVKGWAVERAARPLLHLDDTDVCLSAGGDMVCRVASLDRPAWRVGIEDPRAPGAAGRLIGTVSVRDGAVATSGSTHRGQHVVHARSGKPPAHVLQVSVVAGDLVTADLDATSALALDDAAPAWLERRRRQGHLVAALVVWRDGRTLRIA</sequence>
<evidence type="ECO:0000313" key="11">
    <source>
        <dbReference type="EMBL" id="MBF4162783.1"/>
    </source>
</evidence>
<evidence type="ECO:0000256" key="5">
    <source>
        <dbReference type="ARBA" id="ARBA00022679"/>
    </source>
</evidence>
<evidence type="ECO:0000256" key="3">
    <source>
        <dbReference type="ARBA" id="ARBA00016337"/>
    </source>
</evidence>
<keyword evidence="8" id="KW-0460">Magnesium</keyword>
<reference evidence="11" key="1">
    <citation type="submission" date="2020-11" db="EMBL/GenBank/DDBJ databases">
        <title>Nocardioides sp. CBS4Y-1, whole genome shotgun sequence.</title>
        <authorList>
            <person name="Tuo L."/>
        </authorList>
    </citation>
    <scope>NUCLEOTIDE SEQUENCE</scope>
    <source>
        <strain evidence="11">CBS4Y-1</strain>
    </source>
</reference>
<comment type="cofactor">
    <cofactor evidence="1">
        <name>Mg(2+)</name>
        <dbReference type="ChEBI" id="CHEBI:18420"/>
    </cofactor>
</comment>
<proteinExistence type="predicted"/>
<dbReference type="InterPro" id="IPR003374">
    <property type="entry name" value="ApbE-like_sf"/>
</dbReference>
<evidence type="ECO:0000256" key="6">
    <source>
        <dbReference type="ARBA" id="ARBA00022723"/>
    </source>
</evidence>
<dbReference type="GO" id="GO:0046872">
    <property type="term" value="F:metal ion binding"/>
    <property type="evidence" value="ECO:0007669"/>
    <property type="project" value="UniProtKB-KW"/>
</dbReference>
<evidence type="ECO:0000256" key="9">
    <source>
        <dbReference type="ARBA" id="ARBA00031306"/>
    </source>
</evidence>
<evidence type="ECO:0000256" key="1">
    <source>
        <dbReference type="ARBA" id="ARBA00001946"/>
    </source>
</evidence>
<evidence type="ECO:0000256" key="2">
    <source>
        <dbReference type="ARBA" id="ARBA00011955"/>
    </source>
</evidence>
<keyword evidence="6" id="KW-0479">Metal-binding</keyword>
<evidence type="ECO:0000256" key="7">
    <source>
        <dbReference type="ARBA" id="ARBA00022827"/>
    </source>
</evidence>
<dbReference type="Gene3D" id="3.10.520.10">
    <property type="entry name" value="ApbE-like domains"/>
    <property type="match status" value="2"/>
</dbReference>
<dbReference type="Proteomes" id="UP000656804">
    <property type="component" value="Unassembled WGS sequence"/>
</dbReference>
<dbReference type="GO" id="GO:0016740">
    <property type="term" value="F:transferase activity"/>
    <property type="evidence" value="ECO:0007669"/>
    <property type="project" value="UniProtKB-KW"/>
</dbReference>
<gene>
    <name evidence="11" type="ORF">ISG29_13885</name>
</gene>
<name>A0A930UXN8_9ACTN</name>
<keyword evidence="12" id="KW-1185">Reference proteome</keyword>
<dbReference type="AlphaFoldDB" id="A0A930UXN8"/>
<dbReference type="SUPFAM" id="SSF143631">
    <property type="entry name" value="ApbE-like"/>
    <property type="match status" value="1"/>
</dbReference>
<dbReference type="InterPro" id="IPR024932">
    <property type="entry name" value="ApbE"/>
</dbReference>
<comment type="caution">
    <text evidence="11">The sequence shown here is derived from an EMBL/GenBank/DDBJ whole genome shotgun (WGS) entry which is preliminary data.</text>
</comment>
<dbReference type="PANTHER" id="PTHR30040">
    <property type="entry name" value="THIAMINE BIOSYNTHESIS LIPOPROTEIN APBE"/>
    <property type="match status" value="1"/>
</dbReference>
<organism evidence="11 12">
    <name type="scientific">Nocardioides acrostichi</name>
    <dbReference type="NCBI Taxonomy" id="2784339"/>
    <lineage>
        <taxon>Bacteria</taxon>
        <taxon>Bacillati</taxon>
        <taxon>Actinomycetota</taxon>
        <taxon>Actinomycetes</taxon>
        <taxon>Propionibacteriales</taxon>
        <taxon>Nocardioidaceae</taxon>
        <taxon>Nocardioides</taxon>
    </lineage>
</organism>
<keyword evidence="5 11" id="KW-0808">Transferase</keyword>
<protein>
    <recommendedName>
        <fullName evidence="3">FAD:protein FMN transferase</fullName>
        <ecNumber evidence="2">2.7.1.180</ecNumber>
    </recommendedName>
    <alternativeName>
        <fullName evidence="9">Flavin transferase</fullName>
    </alternativeName>
</protein>
<keyword evidence="7" id="KW-0274">FAD</keyword>
<dbReference type="PANTHER" id="PTHR30040:SF2">
    <property type="entry name" value="FAD:PROTEIN FMN TRANSFERASE"/>
    <property type="match status" value="1"/>
</dbReference>
<keyword evidence="4" id="KW-0285">Flavoprotein</keyword>
<comment type="catalytic activity">
    <reaction evidence="10">
        <text>L-threonyl-[protein] + FAD = FMN-L-threonyl-[protein] + AMP + H(+)</text>
        <dbReference type="Rhea" id="RHEA:36847"/>
        <dbReference type="Rhea" id="RHEA-COMP:11060"/>
        <dbReference type="Rhea" id="RHEA-COMP:11061"/>
        <dbReference type="ChEBI" id="CHEBI:15378"/>
        <dbReference type="ChEBI" id="CHEBI:30013"/>
        <dbReference type="ChEBI" id="CHEBI:57692"/>
        <dbReference type="ChEBI" id="CHEBI:74257"/>
        <dbReference type="ChEBI" id="CHEBI:456215"/>
        <dbReference type="EC" id="2.7.1.180"/>
    </reaction>
</comment>
<dbReference type="EC" id="2.7.1.180" evidence="2"/>
<evidence type="ECO:0000256" key="8">
    <source>
        <dbReference type="ARBA" id="ARBA00022842"/>
    </source>
</evidence>
<evidence type="ECO:0000256" key="10">
    <source>
        <dbReference type="ARBA" id="ARBA00048540"/>
    </source>
</evidence>
<dbReference type="Pfam" id="PF02424">
    <property type="entry name" value="ApbE"/>
    <property type="match status" value="2"/>
</dbReference>
<accession>A0A930UXN8</accession>
<dbReference type="EMBL" id="JADIVZ010000007">
    <property type="protein sequence ID" value="MBF4162783.1"/>
    <property type="molecule type" value="Genomic_DNA"/>
</dbReference>
<evidence type="ECO:0000256" key="4">
    <source>
        <dbReference type="ARBA" id="ARBA00022630"/>
    </source>
</evidence>
<evidence type="ECO:0000313" key="12">
    <source>
        <dbReference type="Proteomes" id="UP000656804"/>
    </source>
</evidence>